<dbReference type="InterPro" id="IPR026017">
    <property type="entry name" value="Lumazine-bd_dom"/>
</dbReference>
<dbReference type="Proteomes" id="UP000321558">
    <property type="component" value="Unassembled WGS sequence"/>
</dbReference>
<dbReference type="PANTHER" id="PTHR21098">
    <property type="entry name" value="RIBOFLAVIN SYNTHASE ALPHA CHAIN"/>
    <property type="match status" value="1"/>
</dbReference>
<dbReference type="GO" id="GO:0004746">
    <property type="term" value="F:riboflavin synthase activity"/>
    <property type="evidence" value="ECO:0007669"/>
    <property type="project" value="UniProtKB-UniRule"/>
</dbReference>
<evidence type="ECO:0000259" key="11">
    <source>
        <dbReference type="PROSITE" id="PS51177"/>
    </source>
</evidence>
<feature type="domain" description="Lumazine-binding" evidence="11">
    <location>
        <begin position="1"/>
        <end position="97"/>
    </location>
</feature>
<dbReference type="InterPro" id="IPR017938">
    <property type="entry name" value="Riboflavin_synthase-like_b-brl"/>
</dbReference>
<dbReference type="PANTHER" id="PTHR21098:SF0">
    <property type="entry name" value="RIBOFLAVIN SYNTHASE"/>
    <property type="match status" value="1"/>
</dbReference>
<comment type="caution">
    <text evidence="12">The sequence shown here is derived from an EMBL/GenBank/DDBJ whole genome shotgun (WGS) entry which is preliminary data.</text>
</comment>
<evidence type="ECO:0000256" key="7">
    <source>
        <dbReference type="ARBA" id="ARBA00022679"/>
    </source>
</evidence>
<dbReference type="CDD" id="cd00402">
    <property type="entry name" value="Riboflavin_synthase_like"/>
    <property type="match status" value="1"/>
</dbReference>
<evidence type="ECO:0000256" key="4">
    <source>
        <dbReference type="ARBA" id="ARBA00012827"/>
    </source>
</evidence>
<evidence type="ECO:0000313" key="13">
    <source>
        <dbReference type="Proteomes" id="UP000321558"/>
    </source>
</evidence>
<feature type="repeat" description="Lumazine-binding" evidence="10">
    <location>
        <begin position="98"/>
        <end position="194"/>
    </location>
</feature>
<evidence type="ECO:0000256" key="10">
    <source>
        <dbReference type="PROSITE-ProRule" id="PRU00524"/>
    </source>
</evidence>
<evidence type="ECO:0000313" key="12">
    <source>
        <dbReference type="EMBL" id="GEN86095.1"/>
    </source>
</evidence>
<evidence type="ECO:0000256" key="9">
    <source>
        <dbReference type="NCBIfam" id="TIGR00187"/>
    </source>
</evidence>
<dbReference type="PROSITE" id="PS51177">
    <property type="entry name" value="LUMAZINE_BIND"/>
    <property type="match status" value="2"/>
</dbReference>
<dbReference type="EC" id="2.5.1.9" evidence="4 9"/>
<protein>
    <recommendedName>
        <fullName evidence="5 9">Riboflavin synthase</fullName>
        <ecNumber evidence="4 9">2.5.1.9</ecNumber>
    </recommendedName>
</protein>
<reference evidence="12 13" key="1">
    <citation type="submission" date="2019-07" db="EMBL/GenBank/DDBJ databases">
        <title>Whole genome shotgun sequence of Oceanobacillus sojae NBRC 105379.</title>
        <authorList>
            <person name="Hosoyama A."/>
            <person name="Uohara A."/>
            <person name="Ohji S."/>
            <person name="Ichikawa N."/>
        </authorList>
    </citation>
    <scope>NUCLEOTIDE SEQUENCE [LARGE SCALE GENOMIC DNA]</scope>
    <source>
        <strain evidence="12 13">NBRC 105379</strain>
    </source>
</reference>
<gene>
    <name evidence="12" type="ORF">OSO01_08340</name>
</gene>
<proteinExistence type="predicted"/>
<dbReference type="FunFam" id="2.40.30.20:FF:000004">
    <property type="entry name" value="Riboflavin synthase, alpha subunit"/>
    <property type="match status" value="1"/>
</dbReference>
<evidence type="ECO:0000256" key="2">
    <source>
        <dbReference type="ARBA" id="ARBA00002803"/>
    </source>
</evidence>
<dbReference type="PIRSF" id="PIRSF000498">
    <property type="entry name" value="Riboflavin_syn_A"/>
    <property type="match status" value="1"/>
</dbReference>
<feature type="domain" description="Lumazine-binding" evidence="11">
    <location>
        <begin position="98"/>
        <end position="194"/>
    </location>
</feature>
<keyword evidence="6" id="KW-0686">Riboflavin biosynthesis</keyword>
<dbReference type="AlphaFoldDB" id="A0A511ZF64"/>
<dbReference type="InterPro" id="IPR001783">
    <property type="entry name" value="Lumazine-bd"/>
</dbReference>
<evidence type="ECO:0000256" key="1">
    <source>
        <dbReference type="ARBA" id="ARBA00000968"/>
    </source>
</evidence>
<dbReference type="EMBL" id="BJYM01000003">
    <property type="protein sequence ID" value="GEN86095.1"/>
    <property type="molecule type" value="Genomic_DNA"/>
</dbReference>
<evidence type="ECO:0000256" key="5">
    <source>
        <dbReference type="ARBA" id="ARBA00013950"/>
    </source>
</evidence>
<evidence type="ECO:0000256" key="3">
    <source>
        <dbReference type="ARBA" id="ARBA00004887"/>
    </source>
</evidence>
<dbReference type="NCBIfam" id="TIGR00187">
    <property type="entry name" value="ribE"/>
    <property type="match status" value="1"/>
</dbReference>
<keyword evidence="7" id="KW-0808">Transferase</keyword>
<sequence>MFTGLIQETGTVKRIKKVSQHIELTCSASRELLQDYNIGDSMAINGVCLTAIEVTDSDFTVDIMPETFQKSIFSDLRIHAVVNLERAMSAKGRLEGHIVSGHVDTTTRLIKKVKKENSIILTFYYPPQVQGEIVAQGSVAINGTSLTVSAVTAGSFSVSLIPYSMNHTNLGQLKQGEFVNIETDILGKYIKAIMGTEKTQILSKYTGE</sequence>
<dbReference type="Pfam" id="PF00677">
    <property type="entry name" value="Lum_binding"/>
    <property type="match status" value="2"/>
</dbReference>
<comment type="catalytic activity">
    <reaction evidence="1">
        <text>2 6,7-dimethyl-8-(1-D-ribityl)lumazine + H(+) = 5-amino-6-(D-ribitylamino)uracil + riboflavin</text>
        <dbReference type="Rhea" id="RHEA:20772"/>
        <dbReference type="ChEBI" id="CHEBI:15378"/>
        <dbReference type="ChEBI" id="CHEBI:15934"/>
        <dbReference type="ChEBI" id="CHEBI:57986"/>
        <dbReference type="ChEBI" id="CHEBI:58201"/>
        <dbReference type="EC" id="2.5.1.9"/>
    </reaction>
</comment>
<dbReference type="OrthoDB" id="9788537at2"/>
<dbReference type="InterPro" id="IPR023366">
    <property type="entry name" value="ATP_synth_asu-like_sf"/>
</dbReference>
<keyword evidence="8" id="KW-0677">Repeat</keyword>
<evidence type="ECO:0000256" key="8">
    <source>
        <dbReference type="ARBA" id="ARBA00022737"/>
    </source>
</evidence>
<accession>A0A511ZF64</accession>
<name>A0A511ZF64_9BACI</name>
<dbReference type="GO" id="GO:0009231">
    <property type="term" value="P:riboflavin biosynthetic process"/>
    <property type="evidence" value="ECO:0007669"/>
    <property type="project" value="UniProtKB-KW"/>
</dbReference>
<comment type="function">
    <text evidence="2">Catalyzes the dismutation of two molecules of 6,7-dimethyl-8-ribityllumazine, resulting in the formation of riboflavin and 5-amino-6-(D-ribitylamino)uracil.</text>
</comment>
<dbReference type="NCBIfam" id="NF006767">
    <property type="entry name" value="PRK09289.1"/>
    <property type="match status" value="1"/>
</dbReference>
<evidence type="ECO:0000256" key="6">
    <source>
        <dbReference type="ARBA" id="ARBA00022619"/>
    </source>
</evidence>
<comment type="pathway">
    <text evidence="3">Cofactor biosynthesis; riboflavin biosynthesis; riboflavin from 2-hydroxy-3-oxobutyl phosphate and 5-amino-6-(D-ribitylamino)uracil: step 2/2.</text>
</comment>
<dbReference type="Gene3D" id="2.40.30.20">
    <property type="match status" value="2"/>
</dbReference>
<feature type="repeat" description="Lumazine-binding" evidence="10">
    <location>
        <begin position="1"/>
        <end position="97"/>
    </location>
</feature>
<keyword evidence="13" id="KW-1185">Reference proteome</keyword>
<dbReference type="STRING" id="582851.GCA_900162665_04349"/>
<dbReference type="RefSeq" id="WP_147208985.1">
    <property type="nucleotide sequence ID" value="NZ_BJYM01000003.1"/>
</dbReference>
<organism evidence="12 13">
    <name type="scientific">Oceanobacillus sojae</name>
    <dbReference type="NCBI Taxonomy" id="582851"/>
    <lineage>
        <taxon>Bacteria</taxon>
        <taxon>Bacillati</taxon>
        <taxon>Bacillota</taxon>
        <taxon>Bacilli</taxon>
        <taxon>Bacillales</taxon>
        <taxon>Bacillaceae</taxon>
        <taxon>Oceanobacillus</taxon>
    </lineage>
</organism>
<dbReference type="SUPFAM" id="SSF63380">
    <property type="entry name" value="Riboflavin synthase domain-like"/>
    <property type="match status" value="2"/>
</dbReference>